<evidence type="ECO:0000256" key="1">
    <source>
        <dbReference type="ARBA" id="ARBA00001625"/>
    </source>
</evidence>
<dbReference type="GO" id="GO:0000287">
    <property type="term" value="F:magnesium ion binding"/>
    <property type="evidence" value="ECO:0007669"/>
    <property type="project" value="UniProtKB-UniRule"/>
</dbReference>
<comment type="function">
    <text evidence="9">Converts adenosine-3',5'-bisphosphate (PAP) to AMP.</text>
</comment>
<dbReference type="EMBL" id="JAUSUL010000002">
    <property type="protein sequence ID" value="MDQ0315330.1"/>
    <property type="molecule type" value="Genomic_DNA"/>
</dbReference>
<keyword evidence="12" id="KW-1185">Reference proteome</keyword>
<dbReference type="Gene3D" id="3.40.190.80">
    <property type="match status" value="1"/>
</dbReference>
<feature type="binding site" evidence="10">
    <location>
        <position position="89"/>
    </location>
    <ligand>
        <name>Mg(2+)</name>
        <dbReference type="ChEBI" id="CHEBI:18420"/>
        <label>1</label>
        <note>catalytic</note>
    </ligand>
</feature>
<feature type="binding site" evidence="9">
    <location>
        <position position="216"/>
    </location>
    <ligand>
        <name>substrate</name>
    </ligand>
</feature>
<keyword evidence="5 9" id="KW-0479">Metal-binding</keyword>
<evidence type="ECO:0000256" key="3">
    <source>
        <dbReference type="ARBA" id="ARBA00022475"/>
    </source>
</evidence>
<feature type="binding site" evidence="9">
    <location>
        <begin position="88"/>
        <end position="91"/>
    </location>
    <ligand>
        <name>substrate</name>
    </ligand>
</feature>
<evidence type="ECO:0000256" key="6">
    <source>
        <dbReference type="ARBA" id="ARBA00022801"/>
    </source>
</evidence>
<keyword evidence="8 9" id="KW-0472">Membrane</keyword>
<dbReference type="AlphaFoldDB" id="A0AAE4AST4"/>
<comment type="caution">
    <text evidence="11">The sequence shown here is derived from an EMBL/GenBank/DDBJ whole genome shotgun (WGS) entry which is preliminary data.</text>
</comment>
<evidence type="ECO:0000256" key="4">
    <source>
        <dbReference type="ARBA" id="ARBA00022519"/>
    </source>
</evidence>
<evidence type="ECO:0000313" key="12">
    <source>
        <dbReference type="Proteomes" id="UP001229244"/>
    </source>
</evidence>
<feature type="binding site" evidence="9">
    <location>
        <position position="67"/>
    </location>
    <ligand>
        <name>substrate</name>
    </ligand>
</feature>
<dbReference type="RefSeq" id="WP_306885163.1">
    <property type="nucleotide sequence ID" value="NZ_JAUSUL010000002.1"/>
</dbReference>
<evidence type="ECO:0000256" key="9">
    <source>
        <dbReference type="HAMAP-Rule" id="MF_02095"/>
    </source>
</evidence>
<name>A0AAE4AST4_9HYPH</name>
<dbReference type="PRINTS" id="PR00377">
    <property type="entry name" value="IMPHPHTASES"/>
</dbReference>
<keyword evidence="7 9" id="KW-0460">Magnesium</keyword>
<dbReference type="NCBIfam" id="TIGR01331">
    <property type="entry name" value="bisphos_cysQ"/>
    <property type="match status" value="1"/>
</dbReference>
<evidence type="ECO:0000256" key="2">
    <source>
        <dbReference type="ARBA" id="ARBA00005289"/>
    </source>
</evidence>
<evidence type="ECO:0000256" key="10">
    <source>
        <dbReference type="PIRSR" id="PIRSR600760-2"/>
    </source>
</evidence>
<accession>A0AAE4AST4</accession>
<dbReference type="CDD" id="cd01638">
    <property type="entry name" value="CysQ"/>
    <property type="match status" value="1"/>
</dbReference>
<feature type="binding site" evidence="9">
    <location>
        <position position="88"/>
    </location>
    <ligand>
        <name>Mg(2+)</name>
        <dbReference type="ChEBI" id="CHEBI:18420"/>
        <label>1</label>
    </ligand>
</feature>
<protein>
    <recommendedName>
        <fullName evidence="9">3'(2'),5'-bisphosphate nucleotidase CysQ</fullName>
        <ecNumber evidence="9">3.1.3.7</ecNumber>
    </recommendedName>
    <alternativeName>
        <fullName evidence="9">3'(2'),5-bisphosphonucleoside 3'(2')-phosphohydrolase</fullName>
    </alternativeName>
    <alternativeName>
        <fullName evidence="9">3'-phosphoadenosine 5'-phosphate phosphatase</fullName>
        <shortName evidence="9">PAP phosphatase</shortName>
    </alternativeName>
</protein>
<dbReference type="InterPro" id="IPR050725">
    <property type="entry name" value="CysQ/Inositol_MonoPase"/>
</dbReference>
<feature type="binding site" evidence="9">
    <location>
        <position position="86"/>
    </location>
    <ligand>
        <name>Mg(2+)</name>
        <dbReference type="ChEBI" id="CHEBI:18420"/>
        <label>2</label>
    </ligand>
</feature>
<proteinExistence type="inferred from homology"/>
<dbReference type="GO" id="GO:0008441">
    <property type="term" value="F:3'(2'),5'-bisphosphate nucleotidase activity"/>
    <property type="evidence" value="ECO:0007669"/>
    <property type="project" value="UniProtKB-UniRule"/>
</dbReference>
<comment type="cofactor">
    <cofactor evidence="9 10">
        <name>Mg(2+)</name>
        <dbReference type="ChEBI" id="CHEBI:18420"/>
    </cofactor>
</comment>
<feature type="binding site" evidence="10">
    <location>
        <position position="88"/>
    </location>
    <ligand>
        <name>Mg(2+)</name>
        <dbReference type="ChEBI" id="CHEBI:18420"/>
        <label>1</label>
        <note>catalytic</note>
    </ligand>
</feature>
<dbReference type="InterPro" id="IPR020550">
    <property type="entry name" value="Inositol_monophosphatase_CS"/>
</dbReference>
<dbReference type="Gene3D" id="3.30.540.10">
    <property type="entry name" value="Fructose-1,6-Bisphosphatase, subunit A, domain 1"/>
    <property type="match status" value="1"/>
</dbReference>
<dbReference type="GO" id="GO:0005886">
    <property type="term" value="C:plasma membrane"/>
    <property type="evidence" value="ECO:0007669"/>
    <property type="project" value="UniProtKB-SubCell"/>
</dbReference>
<feature type="binding site" evidence="9">
    <location>
        <position position="216"/>
    </location>
    <ligand>
        <name>Mg(2+)</name>
        <dbReference type="ChEBI" id="CHEBI:18420"/>
        <label>2</label>
    </ligand>
</feature>
<evidence type="ECO:0000256" key="5">
    <source>
        <dbReference type="ARBA" id="ARBA00022723"/>
    </source>
</evidence>
<reference evidence="11" key="1">
    <citation type="submission" date="2023-07" db="EMBL/GenBank/DDBJ databases">
        <title>Genomic Encyclopedia of Type Strains, Phase IV (KMG-IV): sequencing the most valuable type-strain genomes for metagenomic binning, comparative biology and taxonomic classification.</title>
        <authorList>
            <person name="Goeker M."/>
        </authorList>
    </citation>
    <scope>NUCLEOTIDE SEQUENCE</scope>
    <source>
        <strain evidence="11">DSM 21202</strain>
    </source>
</reference>
<keyword evidence="4 9" id="KW-0997">Cell inner membrane</keyword>
<dbReference type="EC" id="3.1.3.7" evidence="9"/>
<comment type="catalytic activity">
    <reaction evidence="1 9">
        <text>adenosine 3',5'-bisphosphate + H2O = AMP + phosphate</text>
        <dbReference type="Rhea" id="RHEA:10040"/>
        <dbReference type="ChEBI" id="CHEBI:15377"/>
        <dbReference type="ChEBI" id="CHEBI:43474"/>
        <dbReference type="ChEBI" id="CHEBI:58343"/>
        <dbReference type="ChEBI" id="CHEBI:456215"/>
        <dbReference type="EC" id="3.1.3.7"/>
    </reaction>
</comment>
<evidence type="ECO:0000313" key="11">
    <source>
        <dbReference type="EMBL" id="MDQ0315330.1"/>
    </source>
</evidence>
<sequence>MQAPAITAFLPATLEAGAEIMRIYESGETATEIKDGGSPVTAADKAAEAVILRHLAELAPGIPVVAEEEVAAGRIPETPAAFFLVDPLDGTKEFLNRNGEFTVNIALIVNAAPVAGIVYAPALGELCFGTTGEGAECALVRDGVLADRRSVRVRAPSAEGPLALASRSHRSPETDAFLDRAGVSGIVSAGSSLKFCRIAAGEADLYPRLAPTMEWDTAAGDAVLRAAGGRTVTLDGAPLRYGKRGRADAADFLNPWFVASGAVVDPEILSAAGA</sequence>
<comment type="subcellular location">
    <subcellularLocation>
        <location evidence="9">Cell inner membrane</location>
        <topology evidence="9">Peripheral membrane protein</topology>
        <orientation evidence="9">Cytoplasmic side</orientation>
    </subcellularLocation>
</comment>
<dbReference type="GO" id="GO:0000103">
    <property type="term" value="P:sulfate assimilation"/>
    <property type="evidence" value="ECO:0007669"/>
    <property type="project" value="TreeGrafter"/>
</dbReference>
<dbReference type="InterPro" id="IPR000760">
    <property type="entry name" value="Inositol_monophosphatase-like"/>
</dbReference>
<feature type="binding site" evidence="9">
    <location>
        <position position="86"/>
    </location>
    <ligand>
        <name>Mg(2+)</name>
        <dbReference type="ChEBI" id="CHEBI:18420"/>
        <label>1</label>
    </ligand>
</feature>
<dbReference type="GO" id="GO:0046854">
    <property type="term" value="P:phosphatidylinositol phosphate biosynthetic process"/>
    <property type="evidence" value="ECO:0007669"/>
    <property type="project" value="InterPro"/>
</dbReference>
<feature type="binding site" evidence="10">
    <location>
        <position position="216"/>
    </location>
    <ligand>
        <name>Mg(2+)</name>
        <dbReference type="ChEBI" id="CHEBI:18420"/>
        <label>1</label>
        <note>catalytic</note>
    </ligand>
</feature>
<dbReference type="SUPFAM" id="SSF56655">
    <property type="entry name" value="Carbohydrate phosphatase"/>
    <property type="match status" value="1"/>
</dbReference>
<dbReference type="InterPro" id="IPR006240">
    <property type="entry name" value="CysQ"/>
</dbReference>
<comment type="similarity">
    <text evidence="2 9">Belongs to the inositol monophosphatase superfamily. CysQ family.</text>
</comment>
<feature type="binding site" evidence="10">
    <location>
        <position position="67"/>
    </location>
    <ligand>
        <name>Mg(2+)</name>
        <dbReference type="ChEBI" id="CHEBI:18420"/>
        <label>1</label>
        <note>catalytic</note>
    </ligand>
</feature>
<keyword evidence="3 9" id="KW-1003">Cell membrane</keyword>
<dbReference type="GO" id="GO:0050427">
    <property type="term" value="P:3'-phosphoadenosine 5'-phosphosulfate metabolic process"/>
    <property type="evidence" value="ECO:0007669"/>
    <property type="project" value="TreeGrafter"/>
</dbReference>
<organism evidence="11 12">
    <name type="scientific">Amorphus orientalis</name>
    <dbReference type="NCBI Taxonomy" id="649198"/>
    <lineage>
        <taxon>Bacteria</taxon>
        <taxon>Pseudomonadati</taxon>
        <taxon>Pseudomonadota</taxon>
        <taxon>Alphaproteobacteria</taxon>
        <taxon>Hyphomicrobiales</taxon>
        <taxon>Amorphaceae</taxon>
        <taxon>Amorphus</taxon>
    </lineage>
</organism>
<dbReference type="Pfam" id="PF00459">
    <property type="entry name" value="Inositol_P"/>
    <property type="match status" value="1"/>
</dbReference>
<dbReference type="HAMAP" id="MF_02095">
    <property type="entry name" value="CysQ"/>
    <property type="match status" value="1"/>
</dbReference>
<dbReference type="Proteomes" id="UP001229244">
    <property type="component" value="Unassembled WGS sequence"/>
</dbReference>
<feature type="binding site" evidence="9">
    <location>
        <position position="89"/>
    </location>
    <ligand>
        <name>Mg(2+)</name>
        <dbReference type="ChEBI" id="CHEBI:18420"/>
        <label>2</label>
    </ligand>
</feature>
<evidence type="ECO:0000256" key="8">
    <source>
        <dbReference type="ARBA" id="ARBA00023136"/>
    </source>
</evidence>
<gene>
    <name evidence="9" type="primary">cysQ</name>
    <name evidence="11" type="ORF">J2S73_001787</name>
</gene>
<dbReference type="PANTHER" id="PTHR43028:SF5">
    <property type="entry name" value="3'(2'),5'-BISPHOSPHATE NUCLEOTIDASE 1"/>
    <property type="match status" value="1"/>
</dbReference>
<dbReference type="PROSITE" id="PS00630">
    <property type="entry name" value="IMP_2"/>
    <property type="match status" value="1"/>
</dbReference>
<feature type="binding site" evidence="10">
    <location>
        <position position="86"/>
    </location>
    <ligand>
        <name>Mg(2+)</name>
        <dbReference type="ChEBI" id="CHEBI:18420"/>
        <label>1</label>
        <note>catalytic</note>
    </ligand>
</feature>
<feature type="binding site" evidence="9">
    <location>
        <position position="67"/>
    </location>
    <ligand>
        <name>Mg(2+)</name>
        <dbReference type="ChEBI" id="CHEBI:18420"/>
        <label>1</label>
    </ligand>
</feature>
<keyword evidence="6 9" id="KW-0378">Hydrolase</keyword>
<dbReference type="InterPro" id="IPR020583">
    <property type="entry name" value="Inositol_monoP_metal-BS"/>
</dbReference>
<dbReference type="PANTHER" id="PTHR43028">
    <property type="entry name" value="3'(2'),5'-BISPHOSPHATE NUCLEOTIDASE 1"/>
    <property type="match status" value="1"/>
</dbReference>
<dbReference type="PROSITE" id="PS00629">
    <property type="entry name" value="IMP_1"/>
    <property type="match status" value="1"/>
</dbReference>
<evidence type="ECO:0000256" key="7">
    <source>
        <dbReference type="ARBA" id="ARBA00022842"/>
    </source>
</evidence>